<reference evidence="6 7" key="1">
    <citation type="submission" date="2018-06" db="EMBL/GenBank/DDBJ databases">
        <authorList>
            <consortium name="Pathogen Informatics"/>
            <person name="Doyle S."/>
        </authorList>
    </citation>
    <scope>NUCLEOTIDE SEQUENCE [LARGE SCALE GENOMIC DNA]</scope>
    <source>
        <strain evidence="6 7">NCTC10254</strain>
    </source>
</reference>
<organism evidence="6 7">
    <name type="scientific">Corynebacterium matruchotii</name>
    <dbReference type="NCBI Taxonomy" id="43768"/>
    <lineage>
        <taxon>Bacteria</taxon>
        <taxon>Bacillati</taxon>
        <taxon>Actinomycetota</taxon>
        <taxon>Actinomycetes</taxon>
        <taxon>Mycobacteriales</taxon>
        <taxon>Corynebacteriaceae</taxon>
        <taxon>Corynebacterium</taxon>
    </lineage>
</organism>
<dbReference type="EMBL" id="UARK01000003">
    <property type="protein sequence ID" value="SPW27878.1"/>
    <property type="molecule type" value="Genomic_DNA"/>
</dbReference>
<dbReference type="PANTHER" id="PTHR20854">
    <property type="entry name" value="INOSITOL MONOPHOSPHATASE"/>
    <property type="match status" value="1"/>
</dbReference>
<feature type="binding site" evidence="5">
    <location>
        <position position="83"/>
    </location>
    <ligand>
        <name>Mg(2+)</name>
        <dbReference type="ChEBI" id="CHEBI:18420"/>
        <label>1</label>
        <note>catalytic</note>
    </ligand>
</feature>
<dbReference type="InterPro" id="IPR020550">
    <property type="entry name" value="Inositol_monophosphatase_CS"/>
</dbReference>
<dbReference type="GO" id="GO:0008934">
    <property type="term" value="F:inositol monophosphate 1-phosphatase activity"/>
    <property type="evidence" value="ECO:0007669"/>
    <property type="project" value="TreeGrafter"/>
</dbReference>
<dbReference type="InterPro" id="IPR000760">
    <property type="entry name" value="Inositol_monophosphatase-like"/>
</dbReference>
<dbReference type="Pfam" id="PF00459">
    <property type="entry name" value="Inositol_P"/>
    <property type="match status" value="1"/>
</dbReference>
<evidence type="ECO:0000313" key="7">
    <source>
        <dbReference type="Proteomes" id="UP000249886"/>
    </source>
</evidence>
<dbReference type="CDD" id="cd01637">
    <property type="entry name" value="IMPase_like"/>
    <property type="match status" value="1"/>
</dbReference>
<dbReference type="EC" id="3.1.3.25" evidence="2"/>
<dbReference type="GeneID" id="84574224"/>
<dbReference type="PRINTS" id="PR00377">
    <property type="entry name" value="IMPHPHTASES"/>
</dbReference>
<evidence type="ECO:0000256" key="4">
    <source>
        <dbReference type="ARBA" id="ARBA00022842"/>
    </source>
</evidence>
<dbReference type="AlphaFoldDB" id="A0A448TKR2"/>
<keyword evidence="4 5" id="KW-0460">Magnesium</keyword>
<comment type="caution">
    <text evidence="6">The sequence shown here is derived from an EMBL/GenBank/DDBJ whole genome shotgun (WGS) entry which is preliminary data.</text>
</comment>
<dbReference type="Gene3D" id="3.40.190.80">
    <property type="match status" value="1"/>
</dbReference>
<feature type="binding site" evidence="5">
    <location>
        <position position="82"/>
    </location>
    <ligand>
        <name>Mg(2+)</name>
        <dbReference type="ChEBI" id="CHEBI:18420"/>
        <label>1</label>
        <note>catalytic</note>
    </ligand>
</feature>
<dbReference type="GO" id="GO:0046854">
    <property type="term" value="P:phosphatidylinositol phosphate biosynthetic process"/>
    <property type="evidence" value="ECO:0007669"/>
    <property type="project" value="InterPro"/>
</dbReference>
<feature type="binding site" evidence="5">
    <location>
        <position position="66"/>
    </location>
    <ligand>
        <name>Mg(2+)</name>
        <dbReference type="ChEBI" id="CHEBI:18420"/>
        <label>1</label>
        <note>catalytic</note>
    </ligand>
</feature>
<dbReference type="PANTHER" id="PTHR20854:SF4">
    <property type="entry name" value="INOSITOL-1-MONOPHOSPHATASE-RELATED"/>
    <property type="match status" value="1"/>
</dbReference>
<evidence type="ECO:0000256" key="5">
    <source>
        <dbReference type="PIRSR" id="PIRSR600760-2"/>
    </source>
</evidence>
<sequence>MTDARELYRIALTILTDIERMFIDGLGADPTHMKAAGQFATDVDLAIEQYLRRRLIHETGIPVLGEEYGGDCGKLTWVVDPIDGTANFAAGNPMSCILISLLADGMPVLAITSVPMINQRFGAYAGSPLFQNGVPQPPLTERPEVAAHVGFSSISGSSESNEAQFPDLMRHGLLVELTRTYLRPRITGSVGIDLAYTAAGIFGGAVSFSPNIWDNAAGIFLCQAAGATVTDLYGNPWDHTSRGAIVGTARAHETILTTLTTIRTGGH</sequence>
<comment type="cofactor">
    <cofactor evidence="5">
        <name>Mg(2+)</name>
        <dbReference type="ChEBI" id="CHEBI:18420"/>
    </cofactor>
</comment>
<keyword evidence="6" id="KW-0378">Hydrolase</keyword>
<dbReference type="RefSeq" id="WP_005525819.1">
    <property type="nucleotide sequence ID" value="NZ_CAUOYC010000002.1"/>
</dbReference>
<dbReference type="GO" id="GO:0046872">
    <property type="term" value="F:metal ion binding"/>
    <property type="evidence" value="ECO:0007669"/>
    <property type="project" value="UniProtKB-KW"/>
</dbReference>
<name>A0A448TKR2_9CORY</name>
<dbReference type="SUPFAM" id="SSF56655">
    <property type="entry name" value="Carbohydrate phosphatase"/>
    <property type="match status" value="1"/>
</dbReference>
<dbReference type="Gene3D" id="3.30.540.10">
    <property type="entry name" value="Fructose-1,6-Bisphosphatase, subunit A, domain 1"/>
    <property type="match status" value="1"/>
</dbReference>
<comment type="catalytic activity">
    <reaction evidence="1">
        <text>a myo-inositol phosphate + H2O = myo-inositol + phosphate</text>
        <dbReference type="Rhea" id="RHEA:24056"/>
        <dbReference type="ChEBI" id="CHEBI:15377"/>
        <dbReference type="ChEBI" id="CHEBI:17268"/>
        <dbReference type="ChEBI" id="CHEBI:43474"/>
        <dbReference type="ChEBI" id="CHEBI:84139"/>
        <dbReference type="EC" id="3.1.3.25"/>
    </reaction>
</comment>
<dbReference type="PROSITE" id="PS00630">
    <property type="entry name" value="IMP_2"/>
    <property type="match status" value="1"/>
</dbReference>
<gene>
    <name evidence="6" type="primary">impA</name>
    <name evidence="6" type="ORF">NCTC10254_01072</name>
</gene>
<evidence type="ECO:0000256" key="2">
    <source>
        <dbReference type="ARBA" id="ARBA00013106"/>
    </source>
</evidence>
<protein>
    <recommendedName>
        <fullName evidence="2">inositol-phosphate phosphatase</fullName>
        <ecNumber evidence="2">3.1.3.25</ecNumber>
    </recommendedName>
</protein>
<proteinExistence type="predicted"/>
<evidence type="ECO:0000313" key="6">
    <source>
        <dbReference type="EMBL" id="SPW27878.1"/>
    </source>
</evidence>
<feature type="binding site" evidence="5">
    <location>
        <position position="214"/>
    </location>
    <ligand>
        <name>Mg(2+)</name>
        <dbReference type="ChEBI" id="CHEBI:18420"/>
        <label>1</label>
        <note>catalytic</note>
    </ligand>
</feature>
<keyword evidence="3 5" id="KW-0479">Metal-binding</keyword>
<feature type="binding site" evidence="5">
    <location>
        <position position="80"/>
    </location>
    <ligand>
        <name>Mg(2+)</name>
        <dbReference type="ChEBI" id="CHEBI:18420"/>
        <label>1</label>
        <note>catalytic</note>
    </ligand>
</feature>
<dbReference type="GO" id="GO:0006020">
    <property type="term" value="P:inositol metabolic process"/>
    <property type="evidence" value="ECO:0007669"/>
    <property type="project" value="TreeGrafter"/>
</dbReference>
<evidence type="ECO:0000256" key="1">
    <source>
        <dbReference type="ARBA" id="ARBA00001033"/>
    </source>
</evidence>
<dbReference type="Proteomes" id="UP000249886">
    <property type="component" value="Unassembled WGS sequence"/>
</dbReference>
<accession>A0A448TKR2</accession>
<evidence type="ECO:0000256" key="3">
    <source>
        <dbReference type="ARBA" id="ARBA00022723"/>
    </source>
</evidence>
<dbReference type="GO" id="GO:0007165">
    <property type="term" value="P:signal transduction"/>
    <property type="evidence" value="ECO:0007669"/>
    <property type="project" value="TreeGrafter"/>
</dbReference>